<name>A0A147EMU6_9MICO</name>
<dbReference type="InterPro" id="IPR004307">
    <property type="entry name" value="TspO_MBR"/>
</dbReference>
<protein>
    <submittedName>
        <fullName evidence="7">TspO and MBR like protein</fullName>
    </submittedName>
</protein>
<dbReference type="Pfam" id="PF03073">
    <property type="entry name" value="TspO_MBR"/>
    <property type="match status" value="1"/>
</dbReference>
<dbReference type="RefSeq" id="WP_058594035.1">
    <property type="nucleotide sequence ID" value="NZ_LDRK01000042.1"/>
</dbReference>
<dbReference type="CDD" id="cd15904">
    <property type="entry name" value="TSPO_MBR"/>
    <property type="match status" value="1"/>
</dbReference>
<feature type="transmembrane region" description="Helical" evidence="6">
    <location>
        <begin position="165"/>
        <end position="186"/>
    </location>
</feature>
<feature type="transmembrane region" description="Helical" evidence="6">
    <location>
        <begin position="132"/>
        <end position="153"/>
    </location>
</feature>
<sequence length="187" mass="19963">MHTRTHTDVDEQVVARAKGPTTLRQVIAAVIFLLIVAAVAFGGSLASTGNVDGWYANAEKVPWDPPNAVFGPVWTALYALIALAGFLIWRAGFRMGGPNAARSALALFVTQMVLNAVWTPIFFAGYPVIGAAAWWIAAVVIVALIVVVVALAVSAAKWSRIASWVMVPYLLWLCFASTLNIGIIALN</sequence>
<evidence type="ECO:0000313" key="8">
    <source>
        <dbReference type="Proteomes" id="UP000070810"/>
    </source>
</evidence>
<dbReference type="PANTHER" id="PTHR10057">
    <property type="entry name" value="PERIPHERAL-TYPE BENZODIAZEPINE RECEPTOR"/>
    <property type="match status" value="1"/>
</dbReference>
<keyword evidence="8" id="KW-1185">Reference proteome</keyword>
<evidence type="ECO:0000256" key="6">
    <source>
        <dbReference type="SAM" id="Phobius"/>
    </source>
</evidence>
<keyword evidence="5 6" id="KW-0472">Membrane</keyword>
<accession>A0A147EMU6</accession>
<dbReference type="GO" id="GO:0033013">
    <property type="term" value="P:tetrapyrrole metabolic process"/>
    <property type="evidence" value="ECO:0007669"/>
    <property type="project" value="UniProtKB-ARBA"/>
</dbReference>
<comment type="similarity">
    <text evidence="2">Belongs to the TspO/BZRP family.</text>
</comment>
<dbReference type="GO" id="GO:0016020">
    <property type="term" value="C:membrane"/>
    <property type="evidence" value="ECO:0007669"/>
    <property type="project" value="UniProtKB-SubCell"/>
</dbReference>
<proteinExistence type="inferred from homology"/>
<dbReference type="PATRIC" id="fig|1079994.3.peg.1779"/>
<dbReference type="Gene3D" id="1.20.1260.100">
    <property type="entry name" value="TspO/MBR protein"/>
    <property type="match status" value="1"/>
</dbReference>
<dbReference type="InterPro" id="IPR038330">
    <property type="entry name" value="TspO/MBR-related_sf"/>
</dbReference>
<feature type="transmembrane region" description="Helical" evidence="6">
    <location>
        <begin position="69"/>
        <end position="92"/>
    </location>
</feature>
<evidence type="ECO:0000256" key="2">
    <source>
        <dbReference type="ARBA" id="ARBA00007524"/>
    </source>
</evidence>
<feature type="transmembrane region" description="Helical" evidence="6">
    <location>
        <begin position="26"/>
        <end position="49"/>
    </location>
</feature>
<dbReference type="PIRSF" id="PIRSF005859">
    <property type="entry name" value="PBR"/>
    <property type="match status" value="1"/>
</dbReference>
<dbReference type="PANTHER" id="PTHR10057:SF0">
    <property type="entry name" value="TRANSLOCATOR PROTEIN"/>
    <property type="match status" value="1"/>
</dbReference>
<keyword evidence="3 6" id="KW-0812">Transmembrane</keyword>
<reference evidence="7 8" key="1">
    <citation type="journal article" date="2016" name="Front. Microbiol.">
        <title>Genomic Resource of Rice Seed Associated Bacteria.</title>
        <authorList>
            <person name="Midha S."/>
            <person name="Bansal K."/>
            <person name="Sharma S."/>
            <person name="Kumar N."/>
            <person name="Patil P.P."/>
            <person name="Chaudhry V."/>
            <person name="Patil P.B."/>
        </authorList>
    </citation>
    <scope>NUCLEOTIDE SEQUENCE [LARGE SCALE GENOMIC DNA]</scope>
    <source>
        <strain evidence="7 8">NS354</strain>
    </source>
</reference>
<dbReference type="OrthoDB" id="9795496at2"/>
<organism evidence="7 8">
    <name type="scientific">Leucobacter chromiiresistens</name>
    <dbReference type="NCBI Taxonomy" id="1079994"/>
    <lineage>
        <taxon>Bacteria</taxon>
        <taxon>Bacillati</taxon>
        <taxon>Actinomycetota</taxon>
        <taxon>Actinomycetes</taxon>
        <taxon>Micrococcales</taxon>
        <taxon>Microbacteriaceae</taxon>
        <taxon>Leucobacter</taxon>
    </lineage>
</organism>
<evidence type="ECO:0000313" key="7">
    <source>
        <dbReference type="EMBL" id="KTR85743.1"/>
    </source>
</evidence>
<comment type="subcellular location">
    <subcellularLocation>
        <location evidence="1">Membrane</location>
        <topology evidence="1">Multi-pass membrane protein</topology>
    </subcellularLocation>
</comment>
<dbReference type="Proteomes" id="UP000070810">
    <property type="component" value="Unassembled WGS sequence"/>
</dbReference>
<evidence type="ECO:0000256" key="4">
    <source>
        <dbReference type="ARBA" id="ARBA00022989"/>
    </source>
</evidence>
<dbReference type="FunFam" id="1.20.1260.100:FF:000001">
    <property type="entry name" value="translocator protein 2"/>
    <property type="match status" value="1"/>
</dbReference>
<feature type="transmembrane region" description="Helical" evidence="6">
    <location>
        <begin position="104"/>
        <end position="126"/>
    </location>
</feature>
<evidence type="ECO:0000256" key="1">
    <source>
        <dbReference type="ARBA" id="ARBA00004141"/>
    </source>
</evidence>
<dbReference type="AlphaFoldDB" id="A0A147EMU6"/>
<evidence type="ECO:0000256" key="3">
    <source>
        <dbReference type="ARBA" id="ARBA00022692"/>
    </source>
</evidence>
<dbReference type="EMBL" id="LDRK01000042">
    <property type="protein sequence ID" value="KTR85743.1"/>
    <property type="molecule type" value="Genomic_DNA"/>
</dbReference>
<evidence type="ECO:0000256" key="5">
    <source>
        <dbReference type="ARBA" id="ARBA00023136"/>
    </source>
</evidence>
<keyword evidence="4 6" id="KW-1133">Transmembrane helix</keyword>
<gene>
    <name evidence="7" type="ORF">NS354_08010</name>
</gene>
<comment type="caution">
    <text evidence="7">The sequence shown here is derived from an EMBL/GenBank/DDBJ whole genome shotgun (WGS) entry which is preliminary data.</text>
</comment>